<comment type="caution">
    <text evidence="2">The sequence shown here is derived from an EMBL/GenBank/DDBJ whole genome shotgun (WGS) entry which is preliminary data.</text>
</comment>
<evidence type="ECO:0000313" key="2">
    <source>
        <dbReference type="EMBL" id="MFL9841984.1"/>
    </source>
</evidence>
<keyword evidence="1" id="KW-1133">Transmembrane helix</keyword>
<feature type="transmembrane region" description="Helical" evidence="1">
    <location>
        <begin position="107"/>
        <end position="127"/>
    </location>
</feature>
<keyword evidence="1" id="KW-0472">Membrane</keyword>
<dbReference type="RefSeq" id="WP_408079208.1">
    <property type="nucleotide sequence ID" value="NZ_JBELQC010000002.1"/>
</dbReference>
<organism evidence="2 3">
    <name type="scientific">Sphingomonas plantiphila</name>
    <dbReference type="NCBI Taxonomy" id="3163295"/>
    <lineage>
        <taxon>Bacteria</taxon>
        <taxon>Pseudomonadati</taxon>
        <taxon>Pseudomonadota</taxon>
        <taxon>Alphaproteobacteria</taxon>
        <taxon>Sphingomonadales</taxon>
        <taxon>Sphingomonadaceae</taxon>
        <taxon>Sphingomonas</taxon>
    </lineage>
</organism>
<keyword evidence="3" id="KW-1185">Reference proteome</keyword>
<name>A0ABW8YPM4_9SPHN</name>
<feature type="transmembrane region" description="Helical" evidence="1">
    <location>
        <begin position="41"/>
        <end position="61"/>
    </location>
</feature>
<feature type="transmembrane region" description="Helical" evidence="1">
    <location>
        <begin position="82"/>
        <end position="101"/>
    </location>
</feature>
<protein>
    <submittedName>
        <fullName evidence="2">Uncharacterized protein</fullName>
    </submittedName>
</protein>
<accession>A0ABW8YPM4</accession>
<dbReference type="Proteomes" id="UP001629244">
    <property type="component" value="Unassembled WGS sequence"/>
</dbReference>
<dbReference type="EMBL" id="JBELQC010000002">
    <property type="protein sequence ID" value="MFL9841984.1"/>
    <property type="molecule type" value="Genomic_DNA"/>
</dbReference>
<evidence type="ECO:0000313" key="3">
    <source>
        <dbReference type="Proteomes" id="UP001629244"/>
    </source>
</evidence>
<gene>
    <name evidence="2" type="ORF">ABS767_13500</name>
</gene>
<sequence length="136" mass="14615">MNRAGSGSLNVGDPTWAMFVWIPCALMAFVLAIWIENVWNAFAIMLGICMLLDFSPVGAAIRGRNAEKLVVRGYGKRGVAKLAALELAGGLVILVLLALKLGDPDNFAFGAAFAGFFIAQSISTWRLRAELRETAV</sequence>
<feature type="transmembrane region" description="Helical" evidence="1">
    <location>
        <begin position="16"/>
        <end position="35"/>
    </location>
</feature>
<reference evidence="2 3" key="1">
    <citation type="submission" date="2024-06" db="EMBL/GenBank/DDBJ databases">
        <authorList>
            <person name="Kaempfer P."/>
            <person name="Viver T."/>
        </authorList>
    </citation>
    <scope>NUCLEOTIDE SEQUENCE [LARGE SCALE GENOMIC DNA]</scope>
    <source>
        <strain evidence="2 3">ST-64</strain>
    </source>
</reference>
<evidence type="ECO:0000256" key="1">
    <source>
        <dbReference type="SAM" id="Phobius"/>
    </source>
</evidence>
<keyword evidence="1" id="KW-0812">Transmembrane</keyword>
<proteinExistence type="predicted"/>